<dbReference type="SUPFAM" id="SSF55120">
    <property type="entry name" value="Pseudouridine synthase"/>
    <property type="match status" value="1"/>
</dbReference>
<evidence type="ECO:0000313" key="6">
    <source>
        <dbReference type="Proteomes" id="UP000515146"/>
    </source>
</evidence>
<dbReference type="InterPro" id="IPR020103">
    <property type="entry name" value="PsdUridine_synth_cat_dom_sf"/>
</dbReference>
<dbReference type="Gene3D" id="2.30.130.10">
    <property type="entry name" value="PUA domain"/>
    <property type="match status" value="1"/>
</dbReference>
<keyword evidence="6" id="KW-1185">Reference proteome</keyword>
<comment type="catalytic activity">
    <reaction evidence="1">
        <text>a uridine in RNA = a pseudouridine in RNA</text>
        <dbReference type="Rhea" id="RHEA:48348"/>
        <dbReference type="Rhea" id="RHEA-COMP:12068"/>
        <dbReference type="Rhea" id="RHEA-COMP:12069"/>
        <dbReference type="ChEBI" id="CHEBI:65314"/>
        <dbReference type="ChEBI" id="CHEBI:65315"/>
    </reaction>
</comment>
<dbReference type="PROSITE" id="PS50890">
    <property type="entry name" value="PUA"/>
    <property type="match status" value="1"/>
</dbReference>
<dbReference type="GO" id="GO:0031429">
    <property type="term" value="C:box H/ACA snoRNP complex"/>
    <property type="evidence" value="ECO:0007669"/>
    <property type="project" value="TreeGrafter"/>
</dbReference>
<reference evidence="7" key="1">
    <citation type="submission" date="2025-08" db="UniProtKB">
        <authorList>
            <consortium name="RefSeq"/>
        </authorList>
    </citation>
    <scope>IDENTIFICATION</scope>
    <source>
        <strain evidence="7">Airmid</strain>
    </source>
</reference>
<dbReference type="NCBIfam" id="NF003280">
    <property type="entry name" value="PRK04270.1"/>
    <property type="match status" value="1"/>
</dbReference>
<dbReference type="NCBIfam" id="TIGR00451">
    <property type="entry name" value="unchar_dom_2"/>
    <property type="match status" value="1"/>
</dbReference>
<dbReference type="GO" id="GO:0000495">
    <property type="term" value="P:box H/ACA sno(s)RNA 3'-end processing"/>
    <property type="evidence" value="ECO:0007669"/>
    <property type="project" value="TreeGrafter"/>
</dbReference>
<dbReference type="NCBIfam" id="TIGR00425">
    <property type="entry name" value="CBF5"/>
    <property type="match status" value="1"/>
</dbReference>
<evidence type="ECO:0000313" key="7">
    <source>
        <dbReference type="RefSeq" id="XP_027201385.1"/>
    </source>
</evidence>
<dbReference type="Pfam" id="PF08068">
    <property type="entry name" value="DKCLD"/>
    <property type="match status" value="1"/>
</dbReference>
<dbReference type="InterPro" id="IPR004802">
    <property type="entry name" value="tRNA_PsdUridine_synth_B_fam"/>
</dbReference>
<dbReference type="SMART" id="SM00359">
    <property type="entry name" value="PUA"/>
    <property type="match status" value="1"/>
</dbReference>
<dbReference type="Pfam" id="PF01509">
    <property type="entry name" value="TruB_N"/>
    <property type="match status" value="1"/>
</dbReference>
<dbReference type="RefSeq" id="XP_027201385.1">
    <property type="nucleotide sequence ID" value="XM_027345584.1"/>
</dbReference>
<dbReference type="CDD" id="cd02572">
    <property type="entry name" value="PseudoU_synth_hDyskerin"/>
    <property type="match status" value="1"/>
</dbReference>
<dbReference type="InterPro" id="IPR004521">
    <property type="entry name" value="Uncharacterised_CHP00451"/>
</dbReference>
<evidence type="ECO:0000259" key="5">
    <source>
        <dbReference type="SMART" id="SM01136"/>
    </source>
</evidence>
<dbReference type="InterPro" id="IPR015947">
    <property type="entry name" value="PUA-like_sf"/>
</dbReference>
<feature type="non-terminal residue" evidence="7">
    <location>
        <position position="397"/>
    </location>
</feature>
<dbReference type="InterPro" id="IPR002478">
    <property type="entry name" value="PUA"/>
</dbReference>
<organism evidence="6 7">
    <name type="scientific">Dermatophagoides pteronyssinus</name>
    <name type="common">European house dust mite</name>
    <dbReference type="NCBI Taxonomy" id="6956"/>
    <lineage>
        <taxon>Eukaryota</taxon>
        <taxon>Metazoa</taxon>
        <taxon>Ecdysozoa</taxon>
        <taxon>Arthropoda</taxon>
        <taxon>Chelicerata</taxon>
        <taxon>Arachnida</taxon>
        <taxon>Acari</taxon>
        <taxon>Acariformes</taxon>
        <taxon>Sarcoptiformes</taxon>
        <taxon>Astigmata</taxon>
        <taxon>Psoroptidia</taxon>
        <taxon>Analgoidea</taxon>
        <taxon>Pyroglyphidae</taxon>
        <taxon>Dermatophagoidinae</taxon>
        <taxon>Dermatophagoides</taxon>
    </lineage>
</organism>
<dbReference type="Gene3D" id="3.30.2350.10">
    <property type="entry name" value="Pseudouridine synthase"/>
    <property type="match status" value="1"/>
</dbReference>
<dbReference type="CDD" id="cd21148">
    <property type="entry name" value="PUA_Cbf5"/>
    <property type="match status" value="1"/>
</dbReference>
<dbReference type="PANTHER" id="PTHR23127:SF0">
    <property type="entry name" value="H_ACA RIBONUCLEOPROTEIN COMPLEX SUBUNIT DKC1"/>
    <property type="match status" value="1"/>
</dbReference>
<dbReference type="OMA" id="HTPDETA"/>
<feature type="domain" description="PUA" evidence="4">
    <location>
        <begin position="268"/>
        <end position="342"/>
    </location>
</feature>
<dbReference type="GO" id="GO:0031118">
    <property type="term" value="P:rRNA pseudouridine synthesis"/>
    <property type="evidence" value="ECO:0007669"/>
    <property type="project" value="TreeGrafter"/>
</dbReference>
<evidence type="ECO:0000256" key="2">
    <source>
        <dbReference type="ARBA" id="ARBA00008999"/>
    </source>
</evidence>
<dbReference type="InterPro" id="IPR012960">
    <property type="entry name" value="Dyskerin-like"/>
</dbReference>
<dbReference type="Pfam" id="PF16198">
    <property type="entry name" value="TruB_C_2"/>
    <property type="match status" value="1"/>
</dbReference>
<accession>A0A6P6Y7V0</accession>
<dbReference type="AlphaFoldDB" id="A0A6P6Y7V0"/>
<dbReference type="GO" id="GO:0003723">
    <property type="term" value="F:RNA binding"/>
    <property type="evidence" value="ECO:0007669"/>
    <property type="project" value="InterPro"/>
</dbReference>
<name>A0A6P6Y7V0_DERPT</name>
<comment type="similarity">
    <text evidence="2">Belongs to the pseudouridine synthase TruB family.</text>
</comment>
<dbReference type="InterPro" id="IPR002501">
    <property type="entry name" value="PsdUridine_synth_N"/>
</dbReference>
<protein>
    <submittedName>
        <fullName evidence="7">H/ACA ribonucleoprotein complex subunit cbf5-like</fullName>
    </submittedName>
</protein>
<evidence type="ECO:0000256" key="3">
    <source>
        <dbReference type="ARBA" id="ARBA00023235"/>
    </source>
</evidence>
<evidence type="ECO:0000259" key="4">
    <source>
        <dbReference type="SMART" id="SM00359"/>
    </source>
</evidence>
<dbReference type="InterPro" id="IPR036974">
    <property type="entry name" value="PUA_sf"/>
</dbReference>
<dbReference type="Proteomes" id="UP000515146">
    <property type="component" value="Unplaced"/>
</dbReference>
<gene>
    <name evidence="7" type="primary">LOC113795390</name>
</gene>
<proteinExistence type="inferred from homology"/>
<dbReference type="GO" id="GO:1990481">
    <property type="term" value="P:mRNA pseudouridine synthesis"/>
    <property type="evidence" value="ECO:0007669"/>
    <property type="project" value="TreeGrafter"/>
</dbReference>
<dbReference type="InterPro" id="IPR032819">
    <property type="entry name" value="TruB_C"/>
</dbReference>
<dbReference type="Pfam" id="PF01472">
    <property type="entry name" value="PUA"/>
    <property type="match status" value="1"/>
</dbReference>
<dbReference type="OrthoDB" id="10250002at2759"/>
<dbReference type="SUPFAM" id="SSF88697">
    <property type="entry name" value="PUA domain-like"/>
    <property type="match status" value="1"/>
</dbReference>
<dbReference type="SMART" id="SM01136">
    <property type="entry name" value="DKCLD"/>
    <property type="match status" value="1"/>
</dbReference>
<feature type="domain" description="Dyskerin-like" evidence="5">
    <location>
        <begin position="19"/>
        <end position="77"/>
    </location>
</feature>
<dbReference type="InParanoid" id="A0A6P6Y7V0"/>
<dbReference type="PANTHER" id="PTHR23127">
    <property type="entry name" value="CENTROMERE/MICROTUBULE BINDING PROTEIN CBF5"/>
    <property type="match status" value="1"/>
</dbReference>
<dbReference type="GO" id="GO:0031120">
    <property type="term" value="P:snRNA pseudouridine synthesis"/>
    <property type="evidence" value="ECO:0007669"/>
    <property type="project" value="TreeGrafter"/>
</dbReference>
<dbReference type="KEGG" id="dpte:113795390"/>
<evidence type="ECO:0000256" key="1">
    <source>
        <dbReference type="ARBA" id="ARBA00000073"/>
    </source>
</evidence>
<sequence length="397" mass="43893">MSERAMQVVPSEADPQPIDSSQWPLLLRNYGALNVRTGHYTPLPCGCSPLSRQLREYLASGVINLDKPANPSSHEVVSWVKRILGVEKTGHAGTLDPKVTGCLLVCLEKATRLVKSQQGVGKEYVGVIKFHAPPASREAVRAAFAQLTGALFQRPPILSAVKRQLRIRHVYESKVLDFDDENQLAAFWVSCEAGTYIRTLCVHIGLLLGCGAHMHELRRVRSGKFTEYDNCVTMHDVLDAMYLYKTLKDERYLRKVVMPCEVLLVGLPRIVVKDSAVNAITYGAKLMIPGVLRFENGIEVNADVVLMTTKGEAIALGVAQMTTATIASVDHGVVASIKRNLMDRDVYTNRWGFGQRSALKKDLIQKGLLDSKGRVTDKTPLSWINYEGELPQLANSP</sequence>
<keyword evidence="3" id="KW-0413">Isomerase</keyword>
<dbReference type="GO" id="GO:0009982">
    <property type="term" value="F:pseudouridine synthase activity"/>
    <property type="evidence" value="ECO:0007669"/>
    <property type="project" value="InterPro"/>
</dbReference>
<dbReference type="FunFam" id="3.30.2350.10:FF:000001">
    <property type="entry name" value="H/ACA ribonucleoprotein complex subunit CBF5"/>
    <property type="match status" value="1"/>
</dbReference>